<dbReference type="EC" id="3.1.30.-" evidence="10"/>
<dbReference type="InterPro" id="IPR044929">
    <property type="entry name" value="DNA/RNA_non-sp_Endonuclease_sf"/>
</dbReference>
<keyword evidence="6 10" id="KW-0378">Hydrolase</keyword>
<dbReference type="CDD" id="cd00091">
    <property type="entry name" value="NUC"/>
    <property type="match status" value="1"/>
</dbReference>
<comment type="cofactor">
    <cofactor evidence="1 10">
        <name>Mg(2+)</name>
        <dbReference type="ChEBI" id="CHEBI:18420"/>
    </cofactor>
</comment>
<dbReference type="InterPro" id="IPR018524">
    <property type="entry name" value="DNA/RNA_endonuclease_AS"/>
</dbReference>
<reference evidence="13 14" key="1">
    <citation type="submission" date="2018-10" db="EMBL/GenBank/DDBJ databases">
        <title>Genomic Encyclopedia of Archaeal and Bacterial Type Strains, Phase II (KMG-II): from individual species to whole genera.</title>
        <authorList>
            <person name="Goeker M."/>
        </authorList>
    </citation>
    <scope>NUCLEOTIDE SEQUENCE [LARGE SCALE GENOMIC DNA]</scope>
    <source>
        <strain evidence="13 14">DSM 23424</strain>
    </source>
</reference>
<feature type="domain" description="ENPP1-3/EXOG-like endonuclease/phosphodiesterase" evidence="11">
    <location>
        <begin position="62"/>
        <end position="254"/>
    </location>
</feature>
<comment type="caution">
    <text evidence="13">The sequence shown here is derived from an EMBL/GenBank/DDBJ whole genome shotgun (WGS) entry which is preliminary data.</text>
</comment>
<dbReference type="GO" id="GO:0046872">
    <property type="term" value="F:metal ion binding"/>
    <property type="evidence" value="ECO:0007669"/>
    <property type="project" value="UniProtKB-KW"/>
</dbReference>
<dbReference type="Gene3D" id="3.40.570.10">
    <property type="entry name" value="Extracellular Endonuclease, subunit A"/>
    <property type="match status" value="1"/>
</dbReference>
<dbReference type="InterPro" id="IPR040255">
    <property type="entry name" value="Non-specific_endonuclease"/>
</dbReference>
<evidence type="ECO:0000256" key="6">
    <source>
        <dbReference type="ARBA" id="ARBA00022801"/>
    </source>
</evidence>
<evidence type="ECO:0000256" key="5">
    <source>
        <dbReference type="ARBA" id="ARBA00022759"/>
    </source>
</evidence>
<gene>
    <name evidence="13" type="ORF">BXY75_0922</name>
</gene>
<dbReference type="SUPFAM" id="SSF54060">
    <property type="entry name" value="His-Me finger endonucleases"/>
    <property type="match status" value="1"/>
</dbReference>
<evidence type="ECO:0000256" key="10">
    <source>
        <dbReference type="RuleBase" id="RU366055"/>
    </source>
</evidence>
<dbReference type="InterPro" id="IPR020821">
    <property type="entry name" value="ENPP1-3/EXOG-like_nuc-like"/>
</dbReference>
<evidence type="ECO:0000259" key="12">
    <source>
        <dbReference type="SMART" id="SM00892"/>
    </source>
</evidence>
<feature type="binding site" evidence="9">
    <location>
        <position position="154"/>
    </location>
    <ligand>
        <name>Mg(2+)</name>
        <dbReference type="ChEBI" id="CHEBI:18420"/>
        <note>catalytic</note>
    </ligand>
</feature>
<evidence type="ECO:0000256" key="3">
    <source>
        <dbReference type="ARBA" id="ARBA00022722"/>
    </source>
</evidence>
<feature type="domain" description="DNA/RNA non-specific endonuclease/pyrophosphatase/phosphodiesterase" evidence="12">
    <location>
        <begin position="61"/>
        <end position="254"/>
    </location>
</feature>
<keyword evidence="7" id="KW-0460">Magnesium</keyword>
<sequence>MNRKYLYPLLIIIVTAALYYGEKYVDRQNEAYPDTTGNKILSSSEFDDSFLPTSTTGAIVNHTYYSLSYSEAHEQAEWVAYSLSKNQLSKNDIERPYFVEDRLVKTKSADWRNYKNSGFDRGHLCPAGDRRFSYDAYHETFLTSNISPQNHEFNSGIWNSLEQKVRFWAEKYDGVYVVTGGVLKDGLPGIGEESVSVPEEFYKIILDASEGNYKAVAFLIPNEAQNGSFYDFAVPIDTIETKTGIDFFPNLSEAIQKKLESKIDLSAWGKR</sequence>
<dbReference type="PANTHER" id="PTHR13966">
    <property type="entry name" value="ENDONUCLEASE RELATED"/>
    <property type="match status" value="1"/>
</dbReference>
<dbReference type="InterPro" id="IPR001604">
    <property type="entry name" value="Endo_G_ENPP1-like_dom"/>
</dbReference>
<dbReference type="GO" id="GO:0004519">
    <property type="term" value="F:endonuclease activity"/>
    <property type="evidence" value="ECO:0007669"/>
    <property type="project" value="UniProtKB-UniRule"/>
</dbReference>
<feature type="active site" description="Proton acceptor" evidence="8">
    <location>
        <position position="123"/>
    </location>
</feature>
<organism evidence="13 14">
    <name type="scientific">Ulvibacter antarcticus</name>
    <dbReference type="NCBI Taxonomy" id="442714"/>
    <lineage>
        <taxon>Bacteria</taxon>
        <taxon>Pseudomonadati</taxon>
        <taxon>Bacteroidota</taxon>
        <taxon>Flavobacteriia</taxon>
        <taxon>Flavobacteriales</taxon>
        <taxon>Flavobacteriaceae</taxon>
        <taxon>Ulvibacter</taxon>
    </lineage>
</organism>
<dbReference type="Proteomes" id="UP000271339">
    <property type="component" value="Unassembled WGS sequence"/>
</dbReference>
<dbReference type="EMBL" id="REFC01000011">
    <property type="protein sequence ID" value="RMA66496.1"/>
    <property type="molecule type" value="Genomic_DNA"/>
</dbReference>
<evidence type="ECO:0000256" key="1">
    <source>
        <dbReference type="ARBA" id="ARBA00001946"/>
    </source>
</evidence>
<keyword evidence="14" id="KW-1185">Reference proteome</keyword>
<evidence type="ECO:0000259" key="11">
    <source>
        <dbReference type="SMART" id="SM00477"/>
    </source>
</evidence>
<keyword evidence="4 9" id="KW-0479">Metal-binding</keyword>
<dbReference type="AlphaFoldDB" id="A0A3L9Z0V9"/>
<dbReference type="RefSeq" id="WP_121906484.1">
    <property type="nucleotide sequence ID" value="NZ_REFC01000011.1"/>
</dbReference>
<dbReference type="SMART" id="SM00477">
    <property type="entry name" value="NUC"/>
    <property type="match status" value="1"/>
</dbReference>
<evidence type="ECO:0000256" key="7">
    <source>
        <dbReference type="ARBA" id="ARBA00022842"/>
    </source>
</evidence>
<proteinExistence type="inferred from homology"/>
<evidence type="ECO:0000313" key="14">
    <source>
        <dbReference type="Proteomes" id="UP000271339"/>
    </source>
</evidence>
<comment type="similarity">
    <text evidence="2 10">Belongs to the DNA/RNA non-specific endonuclease family.</text>
</comment>
<dbReference type="GO" id="GO:0016787">
    <property type="term" value="F:hydrolase activity"/>
    <property type="evidence" value="ECO:0007669"/>
    <property type="project" value="UniProtKB-KW"/>
</dbReference>
<evidence type="ECO:0000256" key="9">
    <source>
        <dbReference type="PIRSR" id="PIRSR640255-2"/>
    </source>
</evidence>
<evidence type="ECO:0000313" key="13">
    <source>
        <dbReference type="EMBL" id="RMA66496.1"/>
    </source>
</evidence>
<dbReference type="SMART" id="SM00892">
    <property type="entry name" value="Endonuclease_NS"/>
    <property type="match status" value="1"/>
</dbReference>
<protein>
    <recommendedName>
        <fullName evidence="10">Endonuclease</fullName>
        <ecNumber evidence="10">3.1.30.-</ecNumber>
    </recommendedName>
</protein>
<dbReference type="PANTHER" id="PTHR13966:SF5">
    <property type="entry name" value="ENDONUCLEASE G, MITOCHONDRIAL"/>
    <property type="match status" value="1"/>
</dbReference>
<evidence type="ECO:0000256" key="2">
    <source>
        <dbReference type="ARBA" id="ARBA00010052"/>
    </source>
</evidence>
<evidence type="ECO:0000256" key="4">
    <source>
        <dbReference type="ARBA" id="ARBA00022723"/>
    </source>
</evidence>
<dbReference type="OrthoDB" id="9811262at2"/>
<dbReference type="PROSITE" id="PS01070">
    <property type="entry name" value="NUCLEASE_NON_SPEC"/>
    <property type="match status" value="1"/>
</dbReference>
<evidence type="ECO:0000256" key="8">
    <source>
        <dbReference type="PIRSR" id="PIRSR640255-1"/>
    </source>
</evidence>
<dbReference type="GO" id="GO:0003676">
    <property type="term" value="F:nucleic acid binding"/>
    <property type="evidence" value="ECO:0007669"/>
    <property type="project" value="InterPro"/>
</dbReference>
<accession>A0A3L9Z0V9</accession>
<keyword evidence="3 10" id="KW-0540">Nuclease</keyword>
<keyword evidence="5 10" id="KW-0255">Endonuclease</keyword>
<dbReference type="Pfam" id="PF01223">
    <property type="entry name" value="Endonuclease_NS"/>
    <property type="match status" value="1"/>
</dbReference>
<dbReference type="InterPro" id="IPR044925">
    <property type="entry name" value="His-Me_finger_sf"/>
</dbReference>
<name>A0A3L9Z0V9_9FLAO</name>